<feature type="domain" description="ABC transmembrane type-1" evidence="9">
    <location>
        <begin position="109"/>
        <end position="324"/>
    </location>
</feature>
<evidence type="ECO:0000256" key="8">
    <source>
        <dbReference type="RuleBase" id="RU363032"/>
    </source>
</evidence>
<keyword evidence="4" id="KW-1003">Cell membrane</keyword>
<dbReference type="Proteomes" id="UP000199167">
    <property type="component" value="Unassembled WGS sequence"/>
</dbReference>
<evidence type="ECO:0000256" key="1">
    <source>
        <dbReference type="ARBA" id="ARBA00004651"/>
    </source>
</evidence>
<evidence type="ECO:0000313" key="10">
    <source>
        <dbReference type="EMBL" id="SEW45897.1"/>
    </source>
</evidence>
<evidence type="ECO:0000313" key="11">
    <source>
        <dbReference type="Proteomes" id="UP000199167"/>
    </source>
</evidence>
<keyword evidence="6 8" id="KW-1133">Transmembrane helix</keyword>
<comment type="subcellular location">
    <subcellularLocation>
        <location evidence="1 8">Cell membrane</location>
        <topology evidence="1 8">Multi-pass membrane protein</topology>
    </subcellularLocation>
</comment>
<accession>A0A1I0RWU0</accession>
<dbReference type="AlphaFoldDB" id="A0A1I0RWU0"/>
<dbReference type="RefSeq" id="WP_089997037.1">
    <property type="nucleotide sequence ID" value="NZ_FOIZ01000002.1"/>
</dbReference>
<keyword evidence="5 8" id="KW-0812">Transmembrane</keyword>
<evidence type="ECO:0000256" key="2">
    <source>
        <dbReference type="ARBA" id="ARBA00009306"/>
    </source>
</evidence>
<dbReference type="CDD" id="cd06261">
    <property type="entry name" value="TM_PBP2"/>
    <property type="match status" value="1"/>
</dbReference>
<dbReference type="PANTHER" id="PTHR43227">
    <property type="entry name" value="BLL4140 PROTEIN"/>
    <property type="match status" value="1"/>
</dbReference>
<name>A0A1I0RWU0_9RHOB</name>
<dbReference type="PROSITE" id="PS50928">
    <property type="entry name" value="ABC_TM1"/>
    <property type="match status" value="1"/>
</dbReference>
<feature type="transmembrane region" description="Helical" evidence="8">
    <location>
        <begin position="48"/>
        <end position="66"/>
    </location>
</feature>
<evidence type="ECO:0000259" key="9">
    <source>
        <dbReference type="PROSITE" id="PS50928"/>
    </source>
</evidence>
<organism evidence="10 11">
    <name type="scientific">Cognatiyoonia koreensis</name>
    <dbReference type="NCBI Taxonomy" id="364200"/>
    <lineage>
        <taxon>Bacteria</taxon>
        <taxon>Pseudomonadati</taxon>
        <taxon>Pseudomonadota</taxon>
        <taxon>Alphaproteobacteria</taxon>
        <taxon>Rhodobacterales</taxon>
        <taxon>Paracoccaceae</taxon>
        <taxon>Cognatiyoonia</taxon>
    </lineage>
</organism>
<feature type="transmembrane region" description="Helical" evidence="8">
    <location>
        <begin position="115"/>
        <end position="134"/>
    </location>
</feature>
<reference evidence="10 11" key="1">
    <citation type="submission" date="2016-10" db="EMBL/GenBank/DDBJ databases">
        <authorList>
            <person name="de Groot N.N."/>
        </authorList>
    </citation>
    <scope>NUCLEOTIDE SEQUENCE [LARGE SCALE GENOMIC DNA]</scope>
    <source>
        <strain evidence="10 11">DSM 17925</strain>
    </source>
</reference>
<dbReference type="InterPro" id="IPR035906">
    <property type="entry name" value="MetI-like_sf"/>
</dbReference>
<feature type="transmembrane region" description="Helical" evidence="8">
    <location>
        <begin position="305"/>
        <end position="327"/>
    </location>
</feature>
<dbReference type="STRING" id="364200.SAMN04488515_3405"/>
<sequence>MSDRNSDVGGIPIEEVVVEASEALRDRRQTRTPDSSWVRTLDHFKREWQIYVMLLPTIIWFIVFLYKPMYGLQIAFKDYSIFRGVAGSPWVGWDHFQTLFSNDQFLRAVRNTITISFYNLLFGFPAPIILALMFNEIMHATYKRTAQTIVYLPHFISSVIIAGIVITAFSPTAGIINTFIGWLGFEPVYFLTQPDWFRPIFVGTGIWQEAGFGSIVFLAAIAGVNPSLYESAVVDGANRWQMMWKITIPSILPTILIMLIIRIGNVMEVSFELVILLYQPATYETADVVNTWVYRQGLQSGQYDLAAAAGLFNAAVAFVLVMTANTLSRRYSRTSLW</sequence>
<dbReference type="GO" id="GO:0005886">
    <property type="term" value="C:plasma membrane"/>
    <property type="evidence" value="ECO:0007669"/>
    <property type="project" value="UniProtKB-SubCell"/>
</dbReference>
<evidence type="ECO:0000256" key="4">
    <source>
        <dbReference type="ARBA" id="ARBA00022475"/>
    </source>
</evidence>
<evidence type="ECO:0000256" key="6">
    <source>
        <dbReference type="ARBA" id="ARBA00022989"/>
    </source>
</evidence>
<evidence type="ECO:0000256" key="7">
    <source>
        <dbReference type="ARBA" id="ARBA00023136"/>
    </source>
</evidence>
<evidence type="ECO:0000256" key="3">
    <source>
        <dbReference type="ARBA" id="ARBA00022448"/>
    </source>
</evidence>
<protein>
    <submittedName>
        <fullName evidence="10">Carbohydrate ABC transporter membrane protein 1, CUT1 family</fullName>
    </submittedName>
</protein>
<proteinExistence type="inferred from homology"/>
<dbReference type="SUPFAM" id="SSF161098">
    <property type="entry name" value="MetI-like"/>
    <property type="match status" value="1"/>
</dbReference>
<dbReference type="GO" id="GO:0055085">
    <property type="term" value="P:transmembrane transport"/>
    <property type="evidence" value="ECO:0007669"/>
    <property type="project" value="InterPro"/>
</dbReference>
<dbReference type="InterPro" id="IPR050809">
    <property type="entry name" value="UgpAE/MalFG_permease"/>
</dbReference>
<feature type="transmembrane region" description="Helical" evidence="8">
    <location>
        <begin position="246"/>
        <end position="264"/>
    </location>
</feature>
<keyword evidence="3 8" id="KW-0813">Transport</keyword>
<feature type="transmembrane region" description="Helical" evidence="8">
    <location>
        <begin position="205"/>
        <end position="225"/>
    </location>
</feature>
<dbReference type="InterPro" id="IPR000515">
    <property type="entry name" value="MetI-like"/>
</dbReference>
<evidence type="ECO:0000256" key="5">
    <source>
        <dbReference type="ARBA" id="ARBA00022692"/>
    </source>
</evidence>
<dbReference type="EMBL" id="FOIZ01000002">
    <property type="protein sequence ID" value="SEW45897.1"/>
    <property type="molecule type" value="Genomic_DNA"/>
</dbReference>
<dbReference type="Pfam" id="PF00528">
    <property type="entry name" value="BPD_transp_1"/>
    <property type="match status" value="1"/>
</dbReference>
<keyword evidence="11" id="KW-1185">Reference proteome</keyword>
<feature type="transmembrane region" description="Helical" evidence="8">
    <location>
        <begin position="155"/>
        <end position="185"/>
    </location>
</feature>
<comment type="similarity">
    <text evidence="2 8">Belongs to the binding-protein-dependent transport system permease family.</text>
</comment>
<dbReference type="Gene3D" id="1.10.3720.10">
    <property type="entry name" value="MetI-like"/>
    <property type="match status" value="1"/>
</dbReference>
<gene>
    <name evidence="10" type="ORF">SAMN04488515_3405</name>
</gene>
<dbReference type="OrthoDB" id="8417460at2"/>
<keyword evidence="7 8" id="KW-0472">Membrane</keyword>
<dbReference type="PANTHER" id="PTHR43227:SF11">
    <property type="entry name" value="BLL4140 PROTEIN"/>
    <property type="match status" value="1"/>
</dbReference>